<dbReference type="GO" id="GO:0005634">
    <property type="term" value="C:nucleus"/>
    <property type="evidence" value="ECO:0007669"/>
    <property type="project" value="UniProtKB-SubCell"/>
</dbReference>
<dbReference type="InterPro" id="IPR036638">
    <property type="entry name" value="HLH_DNA-bd_sf"/>
</dbReference>
<dbReference type="SUPFAM" id="SSF47459">
    <property type="entry name" value="HLH, helix-loop-helix DNA-binding domain"/>
    <property type="match status" value="1"/>
</dbReference>
<dbReference type="Proteomes" id="UP001415857">
    <property type="component" value="Unassembled WGS sequence"/>
</dbReference>
<dbReference type="EMBL" id="JBBPBK010000006">
    <property type="protein sequence ID" value="KAK9283129.1"/>
    <property type="molecule type" value="Genomic_DNA"/>
</dbReference>
<comment type="subcellular location">
    <subcellularLocation>
        <location evidence="1">Nucleus</location>
    </subcellularLocation>
</comment>
<keyword evidence="4" id="KW-0804">Transcription</keyword>
<keyword evidence="5" id="KW-0539">Nucleus</keyword>
<organism evidence="7 8">
    <name type="scientific">Liquidambar formosana</name>
    <name type="common">Formosan gum</name>
    <dbReference type="NCBI Taxonomy" id="63359"/>
    <lineage>
        <taxon>Eukaryota</taxon>
        <taxon>Viridiplantae</taxon>
        <taxon>Streptophyta</taxon>
        <taxon>Embryophyta</taxon>
        <taxon>Tracheophyta</taxon>
        <taxon>Spermatophyta</taxon>
        <taxon>Magnoliopsida</taxon>
        <taxon>eudicotyledons</taxon>
        <taxon>Gunneridae</taxon>
        <taxon>Pentapetalae</taxon>
        <taxon>Saxifragales</taxon>
        <taxon>Altingiaceae</taxon>
        <taxon>Liquidambar</taxon>
    </lineage>
</organism>
<dbReference type="CDD" id="cd11393">
    <property type="entry name" value="bHLH_AtbHLH_like"/>
    <property type="match status" value="1"/>
</dbReference>
<evidence type="ECO:0000313" key="7">
    <source>
        <dbReference type="EMBL" id="KAK9283129.1"/>
    </source>
</evidence>
<dbReference type="GO" id="GO:0000981">
    <property type="term" value="F:DNA-binding transcription factor activity, RNA polymerase II-specific"/>
    <property type="evidence" value="ECO:0007669"/>
    <property type="project" value="TreeGrafter"/>
</dbReference>
<name>A0AAP0RWV3_LIQFO</name>
<evidence type="ECO:0000256" key="2">
    <source>
        <dbReference type="ARBA" id="ARBA00023015"/>
    </source>
</evidence>
<dbReference type="PANTHER" id="PTHR16223:SF138">
    <property type="entry name" value="TRANSCRIPTION FACTOR BHLH103-LIKE"/>
    <property type="match status" value="1"/>
</dbReference>
<evidence type="ECO:0000256" key="4">
    <source>
        <dbReference type="ARBA" id="ARBA00023163"/>
    </source>
</evidence>
<evidence type="ECO:0000259" key="6">
    <source>
        <dbReference type="PROSITE" id="PS50888"/>
    </source>
</evidence>
<proteinExistence type="predicted"/>
<dbReference type="Gene3D" id="4.10.280.10">
    <property type="entry name" value="Helix-loop-helix DNA-binding domain"/>
    <property type="match status" value="1"/>
</dbReference>
<reference evidence="7 8" key="1">
    <citation type="journal article" date="2024" name="Plant J.">
        <title>Genome sequences and population genomics reveal climatic adaptation and genomic divergence between two closely related sweetgum species.</title>
        <authorList>
            <person name="Xu W.Q."/>
            <person name="Ren C.Q."/>
            <person name="Zhang X.Y."/>
            <person name="Comes H.P."/>
            <person name="Liu X.H."/>
            <person name="Li Y.G."/>
            <person name="Kettle C.J."/>
            <person name="Jalonen R."/>
            <person name="Gaisberger H."/>
            <person name="Ma Y.Z."/>
            <person name="Qiu Y.X."/>
        </authorList>
    </citation>
    <scope>NUCLEOTIDE SEQUENCE [LARGE SCALE GENOMIC DNA]</scope>
    <source>
        <strain evidence="7">Hangzhou</strain>
    </source>
</reference>
<dbReference type="PANTHER" id="PTHR16223">
    <property type="entry name" value="TRANSCRIPTION FACTOR BHLH83-RELATED"/>
    <property type="match status" value="1"/>
</dbReference>
<gene>
    <name evidence="7" type="ORF">L1049_011360</name>
</gene>
<feature type="domain" description="BHLH" evidence="6">
    <location>
        <begin position="168"/>
        <end position="217"/>
    </location>
</feature>
<dbReference type="InterPro" id="IPR045239">
    <property type="entry name" value="bHLH95_bHLH"/>
</dbReference>
<keyword evidence="2" id="KW-0805">Transcription regulation</keyword>
<sequence>MRNDVLPSLPSQLYIFGNNEVQMPNSNVSPQMDRKGNAYGSSICIDAKVFNIHNQLANGDFAIPSHSLVNYQPGEKYQTPMSSYGNIPQQSMLLGKKPQVPQFEAGFQAMPNARKRPIEINNLLSEKGSNDLVGSKTALNEGMKNKKKKVVCSEKLAGHHQVKGKPMEVQEYRSQVPVKRSQKLSDRITALQKLVSPYGKTDTASVLQEASAYIKLLQERIWNMYEMLSSSHISVRPPNPQDGKNDGIAIIVMGGVVDESDNQ</sequence>
<dbReference type="InterPro" id="IPR045843">
    <property type="entry name" value="IND-like"/>
</dbReference>
<dbReference type="GO" id="GO:0046983">
    <property type="term" value="F:protein dimerization activity"/>
    <property type="evidence" value="ECO:0007669"/>
    <property type="project" value="InterPro"/>
</dbReference>
<dbReference type="PROSITE" id="PS50888">
    <property type="entry name" value="BHLH"/>
    <property type="match status" value="1"/>
</dbReference>
<evidence type="ECO:0000256" key="3">
    <source>
        <dbReference type="ARBA" id="ARBA00023125"/>
    </source>
</evidence>
<dbReference type="InterPro" id="IPR011598">
    <property type="entry name" value="bHLH_dom"/>
</dbReference>
<keyword evidence="3" id="KW-0238">DNA-binding</keyword>
<dbReference type="AlphaFoldDB" id="A0AAP0RWV3"/>
<keyword evidence="8" id="KW-1185">Reference proteome</keyword>
<protein>
    <recommendedName>
        <fullName evidence="6">BHLH domain-containing protein</fullName>
    </recommendedName>
</protein>
<comment type="caution">
    <text evidence="7">The sequence shown here is derived from an EMBL/GenBank/DDBJ whole genome shotgun (WGS) entry which is preliminary data.</text>
</comment>
<evidence type="ECO:0000313" key="8">
    <source>
        <dbReference type="Proteomes" id="UP001415857"/>
    </source>
</evidence>
<dbReference type="GO" id="GO:0000978">
    <property type="term" value="F:RNA polymerase II cis-regulatory region sequence-specific DNA binding"/>
    <property type="evidence" value="ECO:0007669"/>
    <property type="project" value="TreeGrafter"/>
</dbReference>
<accession>A0AAP0RWV3</accession>
<dbReference type="Pfam" id="PF00010">
    <property type="entry name" value="HLH"/>
    <property type="match status" value="1"/>
</dbReference>
<evidence type="ECO:0000256" key="1">
    <source>
        <dbReference type="ARBA" id="ARBA00004123"/>
    </source>
</evidence>
<evidence type="ECO:0000256" key="5">
    <source>
        <dbReference type="ARBA" id="ARBA00023242"/>
    </source>
</evidence>